<dbReference type="AlphaFoldDB" id="A1ZS90"/>
<evidence type="ECO:0008006" key="5">
    <source>
        <dbReference type="Google" id="ProtNLM"/>
    </source>
</evidence>
<dbReference type="InterPro" id="IPR050445">
    <property type="entry name" value="Bact_polysacc_biosynth/exp"/>
</dbReference>
<dbReference type="Gene3D" id="3.40.50.300">
    <property type="entry name" value="P-loop containing nucleotide triphosphate hydrolases"/>
    <property type="match status" value="1"/>
</dbReference>
<dbReference type="PANTHER" id="PTHR32309">
    <property type="entry name" value="TYROSINE-PROTEIN KINASE"/>
    <property type="match status" value="1"/>
</dbReference>
<feature type="transmembrane region" description="Helical" evidence="2">
    <location>
        <begin position="437"/>
        <end position="457"/>
    </location>
</feature>
<evidence type="ECO:0000256" key="2">
    <source>
        <dbReference type="SAM" id="Phobius"/>
    </source>
</evidence>
<accession>A1ZS90</accession>
<dbReference type="EMBL" id="AAWS01000030">
    <property type="protein sequence ID" value="EAY26813.1"/>
    <property type="molecule type" value="Genomic_DNA"/>
</dbReference>
<comment type="caution">
    <text evidence="3">The sequence shown here is derived from an EMBL/GenBank/DDBJ whole genome shotgun (WGS) entry which is preliminary data.</text>
</comment>
<dbReference type="SUPFAM" id="SSF52540">
    <property type="entry name" value="P-loop containing nucleoside triphosphate hydrolases"/>
    <property type="match status" value="1"/>
</dbReference>
<dbReference type="eggNOG" id="COG3206">
    <property type="taxonomic scope" value="Bacteria"/>
</dbReference>
<dbReference type="Proteomes" id="UP000004095">
    <property type="component" value="Unassembled WGS sequence"/>
</dbReference>
<keyword evidence="2" id="KW-0472">Membrane</keyword>
<dbReference type="eggNOG" id="COG0489">
    <property type="taxonomic scope" value="Bacteria"/>
</dbReference>
<dbReference type="GO" id="GO:0004713">
    <property type="term" value="F:protein tyrosine kinase activity"/>
    <property type="evidence" value="ECO:0007669"/>
    <property type="project" value="TreeGrafter"/>
</dbReference>
<keyword evidence="2" id="KW-0812">Transmembrane</keyword>
<feature type="coiled-coil region" evidence="1">
    <location>
        <begin position="187"/>
        <end position="214"/>
    </location>
</feature>
<protein>
    <recommendedName>
        <fullName evidence="5">Lipopolysaccharide biosynthesis protein</fullName>
    </recommendedName>
</protein>
<keyword evidence="4" id="KW-1185">Reference proteome</keyword>
<proteinExistence type="predicted"/>
<dbReference type="GO" id="GO:0005886">
    <property type="term" value="C:plasma membrane"/>
    <property type="evidence" value="ECO:0007669"/>
    <property type="project" value="TreeGrafter"/>
</dbReference>
<name>A1ZS90_MICM2</name>
<evidence type="ECO:0000313" key="4">
    <source>
        <dbReference type="Proteomes" id="UP000004095"/>
    </source>
</evidence>
<dbReference type="InterPro" id="IPR027417">
    <property type="entry name" value="P-loop_NTPase"/>
</dbReference>
<gene>
    <name evidence="3" type="ORF">M23134_00779</name>
</gene>
<evidence type="ECO:0000313" key="3">
    <source>
        <dbReference type="EMBL" id="EAY26813.1"/>
    </source>
</evidence>
<keyword evidence="2" id="KW-1133">Transmembrane helix</keyword>
<dbReference type="PANTHER" id="PTHR32309:SF13">
    <property type="entry name" value="FERRIC ENTEROBACTIN TRANSPORT PROTEIN FEPE"/>
    <property type="match status" value="1"/>
</dbReference>
<keyword evidence="1" id="KW-0175">Coiled coil</keyword>
<organism evidence="3 4">
    <name type="scientific">Microscilla marina ATCC 23134</name>
    <dbReference type="NCBI Taxonomy" id="313606"/>
    <lineage>
        <taxon>Bacteria</taxon>
        <taxon>Pseudomonadati</taxon>
        <taxon>Bacteroidota</taxon>
        <taxon>Cytophagia</taxon>
        <taxon>Cytophagales</taxon>
        <taxon>Microscillaceae</taxon>
        <taxon>Microscilla</taxon>
    </lineage>
</organism>
<sequence length="696" mass="79298">MPNKYEAETLIYTGIASGYNIESTGSSRIDYFSVNNAFDNLINVIKAKETQKEVALSLLTQHLLLDKPTSGIIGVKAYDKLKKIVTPTVRKQLVVKGNFKATYDKLYKSIETNQPEWLNKILNSNHPYYSYRAMSRVSARRLGSSDMITIKYGTDDAFISRNTLIFVVEKFIKRYKFLKKSETGDVVAYFEAQLNKAKAKLNGVENRLKIFRENGKILNYYEQTKSIAGQKSDITDAYKKEVGNLEASRAVLKELEKKLNINKEFFAKNDEILIKKKRLSNLIVALALQKTRKPAENDPTVDQNQTALKQEIEALKKDLQKEVLNMYNYQYSTGGGIAVKTLLNEWLANLILVEQAKARVKIFEDRIKDIDKEYDRFAPLGSRLKKLEREVGVEERAYIEILHGLNQALIRQQNIELSSNLEVVDKPSVSKKPNKKVLLIILGFMVGAIGSLAFVIATELLDTTLKSPARAMKAVGLPFAGAIPVTKKKKVKENQKIIRKALINQITNKILIELKDVPQPIITITSTQTREGKSYLSEEIVDNLRSSGKKVLQINPANSSNNQQYKSDYEYMVNPDLPEKQTLEELVDISLEEVEFDYILLELPGFVKGMLPLKMLKQANLNVLIVRANRSWKKSDKYLSDTYLSQDDVKHLMILNGVKPHYIEELVGDYGQSPYSLRAWVKRAFRLEFKSKKKIN</sequence>
<evidence type="ECO:0000256" key="1">
    <source>
        <dbReference type="SAM" id="Coils"/>
    </source>
</evidence>
<reference evidence="3 4" key="1">
    <citation type="submission" date="2007-01" db="EMBL/GenBank/DDBJ databases">
        <authorList>
            <person name="Haygood M."/>
            <person name="Podell S."/>
            <person name="Anderson C."/>
            <person name="Hopkinson B."/>
            <person name="Roe K."/>
            <person name="Barbeau K."/>
            <person name="Gaasterland T."/>
            <person name="Ferriera S."/>
            <person name="Johnson J."/>
            <person name="Kravitz S."/>
            <person name="Beeson K."/>
            <person name="Sutton G."/>
            <person name="Rogers Y.-H."/>
            <person name="Friedman R."/>
            <person name="Frazier M."/>
            <person name="Venter J.C."/>
        </authorList>
    </citation>
    <scope>NUCLEOTIDE SEQUENCE [LARGE SCALE GENOMIC DNA]</scope>
    <source>
        <strain evidence="3 4">ATCC 23134</strain>
    </source>
</reference>